<dbReference type="PANTHER" id="PTHR45453">
    <property type="entry name" value="PHOSPHATE REGULON SENSOR PROTEIN PHOR"/>
    <property type="match status" value="1"/>
</dbReference>
<dbReference type="Gene3D" id="3.30.565.10">
    <property type="entry name" value="Histidine kinase-like ATPase, C-terminal domain"/>
    <property type="match status" value="1"/>
</dbReference>
<keyword evidence="10" id="KW-1185">Reference proteome</keyword>
<evidence type="ECO:0000256" key="2">
    <source>
        <dbReference type="ARBA" id="ARBA00012438"/>
    </source>
</evidence>
<dbReference type="GO" id="GO:0004721">
    <property type="term" value="F:phosphoprotein phosphatase activity"/>
    <property type="evidence" value="ECO:0007669"/>
    <property type="project" value="TreeGrafter"/>
</dbReference>
<dbReference type="InterPro" id="IPR004358">
    <property type="entry name" value="Sig_transdc_His_kin-like_C"/>
</dbReference>
<gene>
    <name evidence="9" type="ORF">MPAN_015010</name>
</gene>
<comment type="catalytic activity">
    <reaction evidence="1">
        <text>ATP + protein L-histidine = ADP + protein N-phospho-L-histidine.</text>
        <dbReference type="EC" id="2.7.13.3"/>
    </reaction>
</comment>
<keyword evidence="5 9" id="KW-0418">Kinase</keyword>
<dbReference type="Pfam" id="PF02518">
    <property type="entry name" value="HATPase_c"/>
    <property type="match status" value="1"/>
</dbReference>
<name>A0A7U9XUX1_9MOLU</name>
<evidence type="ECO:0000256" key="5">
    <source>
        <dbReference type="ARBA" id="ARBA00022777"/>
    </source>
</evidence>
<dbReference type="InterPro" id="IPR036097">
    <property type="entry name" value="HisK_dim/P_sf"/>
</dbReference>
<dbReference type="SUPFAM" id="SSF47384">
    <property type="entry name" value="Homodimeric domain of signal transducing histidine kinase"/>
    <property type="match status" value="1"/>
</dbReference>
<dbReference type="Gene3D" id="3.30.450.20">
    <property type="entry name" value="PAS domain"/>
    <property type="match status" value="1"/>
</dbReference>
<evidence type="ECO:0000259" key="8">
    <source>
        <dbReference type="PROSITE" id="PS50109"/>
    </source>
</evidence>
<evidence type="ECO:0000313" key="10">
    <source>
        <dbReference type="Proteomes" id="UP000620133"/>
    </source>
</evidence>
<evidence type="ECO:0000313" key="9">
    <source>
        <dbReference type="EMBL" id="BCR36608.1"/>
    </source>
</evidence>
<dbReference type="FunFam" id="1.10.287.130:FF:000001">
    <property type="entry name" value="Two-component sensor histidine kinase"/>
    <property type="match status" value="1"/>
</dbReference>
<evidence type="ECO:0000256" key="3">
    <source>
        <dbReference type="ARBA" id="ARBA00022553"/>
    </source>
</evidence>
<dbReference type="SMART" id="SM00388">
    <property type="entry name" value="HisKA"/>
    <property type="match status" value="1"/>
</dbReference>
<dbReference type="KEGG" id="manr:MPAN_015010"/>
<dbReference type="RefSeq" id="WP_176239254.1">
    <property type="nucleotide sequence ID" value="NZ_AP024412.1"/>
</dbReference>
<dbReference type="PROSITE" id="PS50109">
    <property type="entry name" value="HIS_KIN"/>
    <property type="match status" value="1"/>
</dbReference>
<dbReference type="PRINTS" id="PR00344">
    <property type="entry name" value="BCTRLSENSOR"/>
</dbReference>
<evidence type="ECO:0000256" key="6">
    <source>
        <dbReference type="ARBA" id="ARBA00023012"/>
    </source>
</evidence>
<dbReference type="AlphaFoldDB" id="A0A7U9XUX1"/>
<dbReference type="CDD" id="cd00075">
    <property type="entry name" value="HATPase"/>
    <property type="match status" value="1"/>
</dbReference>
<accession>A0A7U9XUX1</accession>
<dbReference type="FunFam" id="3.30.565.10:FF:000006">
    <property type="entry name" value="Sensor histidine kinase WalK"/>
    <property type="match status" value="1"/>
</dbReference>
<keyword evidence="7" id="KW-0472">Membrane</keyword>
<dbReference type="InterPro" id="IPR003594">
    <property type="entry name" value="HATPase_dom"/>
</dbReference>
<dbReference type="InterPro" id="IPR003661">
    <property type="entry name" value="HisK_dim/P_dom"/>
</dbReference>
<dbReference type="Pfam" id="PF00512">
    <property type="entry name" value="HisKA"/>
    <property type="match status" value="1"/>
</dbReference>
<reference evidence="9" key="1">
    <citation type="submission" date="2021-01" db="EMBL/GenBank/DDBJ databases">
        <title>Draft genome sequence of Acholeplasmataceae bacterium strain Mahy22.</title>
        <authorList>
            <person name="Watanabe M."/>
            <person name="Kojima H."/>
            <person name="Fukui M."/>
        </authorList>
    </citation>
    <scope>NUCLEOTIDE SEQUENCE</scope>
    <source>
        <strain evidence="9">Mahy22</strain>
    </source>
</reference>
<dbReference type="Gene3D" id="1.10.287.130">
    <property type="match status" value="1"/>
</dbReference>
<dbReference type="EC" id="2.7.13.3" evidence="2"/>
<dbReference type="Proteomes" id="UP000620133">
    <property type="component" value="Chromosome"/>
</dbReference>
<keyword evidence="6" id="KW-0902">Two-component regulatory system</keyword>
<dbReference type="CDD" id="cd00082">
    <property type="entry name" value="HisKA"/>
    <property type="match status" value="1"/>
</dbReference>
<feature type="domain" description="Histidine kinase" evidence="8">
    <location>
        <begin position="350"/>
        <end position="559"/>
    </location>
</feature>
<proteinExistence type="predicted"/>
<evidence type="ECO:0000256" key="4">
    <source>
        <dbReference type="ARBA" id="ARBA00022679"/>
    </source>
</evidence>
<evidence type="ECO:0000256" key="7">
    <source>
        <dbReference type="ARBA" id="ARBA00023136"/>
    </source>
</evidence>
<evidence type="ECO:0000256" key="1">
    <source>
        <dbReference type="ARBA" id="ARBA00000085"/>
    </source>
</evidence>
<protein>
    <recommendedName>
        <fullName evidence="2">histidine kinase</fullName>
        <ecNumber evidence="2">2.7.13.3</ecNumber>
    </recommendedName>
</protein>
<dbReference type="InterPro" id="IPR005467">
    <property type="entry name" value="His_kinase_dom"/>
</dbReference>
<keyword evidence="3" id="KW-0597">Phosphoprotein</keyword>
<dbReference type="GO" id="GO:0000155">
    <property type="term" value="F:phosphorelay sensor kinase activity"/>
    <property type="evidence" value="ECO:0007669"/>
    <property type="project" value="InterPro"/>
</dbReference>
<sequence>MKRTIIRKNMLLLLSALIVFFVIAILSVYQIQKKHQLSMMSFLLDEVEASYENFDQTDTDFVRLFAQTQRRITILDENGFVLADTHDDAVGKDKSQRPEILDLGSVQSRKSDTIGVELLYIATRLDNDYYLRVSIPIETQISTYNQAIIVFVLSIMIISMIYYIGLKKINENLLKPWDKVINGLTLLNQGKYQMMTLNSEYPEINNILHEMNQINYDTSTNLTHIKNYQKQSNEILNEIKQVILLFDHHKNLIFYNSNAKSLFDLNDELLNKNSYNFIREHKLETAIDEALNLDQTFHQDIKINDSFYDTFVLPLHVESSSNDLAKVLVTLNNVSEERQLGQMKKDFISHASHELKSPLAAIRGYAELIQLDMIKKPEEIVDISSKIVEQTMFMNALVEDMLMLSRLENIKEEHFEVIDLSKILIKVINSLKQVYKDKHIKLISEIEEINYVGDPIDFTKLFTNLIENAYKYSPNDKSIYVTLENKNNTMNFSVKDEGIGIDKEQQHRVFERFYRVDKGRLDGGTGLGLAIVKHIVIKYNGDIKLTSVLQKGTEIKIII</sequence>
<dbReference type="EMBL" id="AP024412">
    <property type="protein sequence ID" value="BCR36608.1"/>
    <property type="molecule type" value="Genomic_DNA"/>
</dbReference>
<keyword evidence="4" id="KW-0808">Transferase</keyword>
<dbReference type="GO" id="GO:0005886">
    <property type="term" value="C:plasma membrane"/>
    <property type="evidence" value="ECO:0007669"/>
    <property type="project" value="TreeGrafter"/>
</dbReference>
<dbReference type="GO" id="GO:0016036">
    <property type="term" value="P:cellular response to phosphate starvation"/>
    <property type="evidence" value="ECO:0007669"/>
    <property type="project" value="TreeGrafter"/>
</dbReference>
<organism evidence="9 10">
    <name type="scientific">Mariniplasma anaerobium</name>
    <dbReference type="NCBI Taxonomy" id="2735436"/>
    <lineage>
        <taxon>Bacteria</taxon>
        <taxon>Bacillati</taxon>
        <taxon>Mycoplasmatota</taxon>
        <taxon>Mollicutes</taxon>
        <taxon>Acholeplasmatales</taxon>
        <taxon>Acholeplasmataceae</taxon>
        <taxon>Mariniplasma</taxon>
    </lineage>
</organism>
<dbReference type="InterPro" id="IPR036890">
    <property type="entry name" value="HATPase_C_sf"/>
</dbReference>
<dbReference type="SUPFAM" id="SSF55874">
    <property type="entry name" value="ATPase domain of HSP90 chaperone/DNA topoisomerase II/histidine kinase"/>
    <property type="match status" value="1"/>
</dbReference>
<dbReference type="InterPro" id="IPR050351">
    <property type="entry name" value="BphY/WalK/GraS-like"/>
</dbReference>
<dbReference type="SMART" id="SM00387">
    <property type="entry name" value="HATPase_c"/>
    <property type="match status" value="1"/>
</dbReference>
<dbReference type="PANTHER" id="PTHR45453:SF1">
    <property type="entry name" value="PHOSPHATE REGULON SENSOR PROTEIN PHOR"/>
    <property type="match status" value="1"/>
</dbReference>